<organism evidence="1 2">
    <name type="scientific">Solanum verrucosum</name>
    <dbReference type="NCBI Taxonomy" id="315347"/>
    <lineage>
        <taxon>Eukaryota</taxon>
        <taxon>Viridiplantae</taxon>
        <taxon>Streptophyta</taxon>
        <taxon>Embryophyta</taxon>
        <taxon>Tracheophyta</taxon>
        <taxon>Spermatophyta</taxon>
        <taxon>Magnoliopsida</taxon>
        <taxon>eudicotyledons</taxon>
        <taxon>Gunneridae</taxon>
        <taxon>Pentapetalae</taxon>
        <taxon>asterids</taxon>
        <taxon>lamiids</taxon>
        <taxon>Solanales</taxon>
        <taxon>Solanaceae</taxon>
        <taxon>Solanoideae</taxon>
        <taxon>Solaneae</taxon>
        <taxon>Solanum</taxon>
    </lineage>
</organism>
<protein>
    <submittedName>
        <fullName evidence="1">Uncharacterized protein</fullName>
    </submittedName>
</protein>
<dbReference type="EMBL" id="CP133621">
    <property type="protein sequence ID" value="WMV49920.1"/>
    <property type="molecule type" value="Genomic_DNA"/>
</dbReference>
<evidence type="ECO:0000313" key="1">
    <source>
        <dbReference type="EMBL" id="WMV49920.1"/>
    </source>
</evidence>
<sequence length="108" mass="12096">MAHDAINVLDEFTYESLEAQVRNNPMIKVSGFFSHHAFTSKLSQKIKTINEELRAINHLAKELGLQSLIVPSQQIVLIIRETNSLVVATDVVGRDNDVAEMSRPKPRA</sequence>
<gene>
    <name evidence="1" type="ORF">MTR67_043305</name>
</gene>
<dbReference type="AlphaFoldDB" id="A0AAF0UQ13"/>
<accession>A0AAF0UQ13</accession>
<reference evidence="1" key="1">
    <citation type="submission" date="2023-08" db="EMBL/GenBank/DDBJ databases">
        <title>A de novo genome assembly of Solanum verrucosum Schlechtendal, a Mexican diploid species geographically isolated from the other diploid A-genome species in potato relatives.</title>
        <authorList>
            <person name="Hosaka K."/>
        </authorList>
    </citation>
    <scope>NUCLEOTIDE SEQUENCE</scope>
    <source>
        <tissue evidence="1">Young leaves</tissue>
    </source>
</reference>
<keyword evidence="2" id="KW-1185">Reference proteome</keyword>
<proteinExistence type="predicted"/>
<name>A0AAF0UQ13_SOLVR</name>
<evidence type="ECO:0000313" key="2">
    <source>
        <dbReference type="Proteomes" id="UP001234989"/>
    </source>
</evidence>
<dbReference type="Proteomes" id="UP001234989">
    <property type="component" value="Chromosome 10"/>
</dbReference>